<dbReference type="PANTHER" id="PTHR11091">
    <property type="entry name" value="OXIDOREDUCTASE-RELATED"/>
    <property type="match status" value="1"/>
</dbReference>
<dbReference type="Gene3D" id="3.30.1370.60">
    <property type="entry name" value="Hypothetical oxidoreductase yiak, domain 2"/>
    <property type="match status" value="1"/>
</dbReference>
<dbReference type="AlphaFoldDB" id="A0A5J5FY48"/>
<sequence length="343" mass="37095">MPVFSHRYLRDYLRQRLMENEVDEAAARQVADNLVESCLKGHDSHGVSMLPRYIAAIREGGLNPAVGVKLEADNGALLSFDGQHGFGQVVGRQAIEQGIRRAQQFGVAVVSLANAHHLGRIGAWAEQAADAGLVSLHFANVNSRANVLPWQGQRPRLGTNPFCAGIPVAGAAPIILDFATSVIAGNKARIAWNEGRTLAPGCAVDDRGEATVDPRWLMEAPFGALRAFGEHKGAGLSLICSLLGAALTGGQTERATQPDKKRIINSMLSVLIDPQRLGGAALYQQEIPALLNWVRSSRDDDQLLLPGEPEQKEYQLRLANGIFIDDVSWRQLADLQPENAIRA</sequence>
<dbReference type="RefSeq" id="WP_150435844.1">
    <property type="nucleotide sequence ID" value="NZ_VYKJ01000007.1"/>
</dbReference>
<organism evidence="3 4">
    <name type="scientific">Affinibrenneria salicis</name>
    <dbReference type="NCBI Taxonomy" id="2590031"/>
    <lineage>
        <taxon>Bacteria</taxon>
        <taxon>Pseudomonadati</taxon>
        <taxon>Pseudomonadota</taxon>
        <taxon>Gammaproteobacteria</taxon>
        <taxon>Enterobacterales</taxon>
        <taxon>Pectobacteriaceae</taxon>
        <taxon>Affinibrenneria</taxon>
    </lineage>
</organism>
<name>A0A5J5FY48_9GAMM</name>
<keyword evidence="4" id="KW-1185">Reference proteome</keyword>
<reference evidence="3 4" key="1">
    <citation type="submission" date="2019-09" db="EMBL/GenBank/DDBJ databases">
        <authorList>
            <person name="Li Y."/>
        </authorList>
    </citation>
    <scope>NUCLEOTIDE SEQUENCE [LARGE SCALE GENOMIC DNA]</scope>
    <source>
        <strain evidence="3 4">L3-3HA</strain>
    </source>
</reference>
<accession>A0A5J5FY48</accession>
<dbReference type="OrthoDB" id="9769447at2"/>
<dbReference type="InterPro" id="IPR043144">
    <property type="entry name" value="Mal/L-sulf/L-lact_DH-like_ah"/>
</dbReference>
<comment type="similarity">
    <text evidence="1">Belongs to the LDH2/MDH2 oxidoreductase family.</text>
</comment>
<dbReference type="Proteomes" id="UP000335415">
    <property type="component" value="Unassembled WGS sequence"/>
</dbReference>
<dbReference type="Pfam" id="PF02615">
    <property type="entry name" value="Ldh_2"/>
    <property type="match status" value="1"/>
</dbReference>
<protein>
    <submittedName>
        <fullName evidence="3">Malate/lactate/ureidoglycolate dehydrogenase</fullName>
    </submittedName>
</protein>
<proteinExistence type="inferred from homology"/>
<dbReference type="GO" id="GO:0016491">
    <property type="term" value="F:oxidoreductase activity"/>
    <property type="evidence" value="ECO:0007669"/>
    <property type="project" value="UniProtKB-KW"/>
</dbReference>
<comment type="caution">
    <text evidence="3">The sequence shown here is derived from an EMBL/GenBank/DDBJ whole genome shotgun (WGS) entry which is preliminary data.</text>
</comment>
<gene>
    <name evidence="3" type="ORF">FJU30_15355</name>
</gene>
<dbReference type="InterPro" id="IPR003767">
    <property type="entry name" value="Malate/L-lactate_DH-like"/>
</dbReference>
<dbReference type="EMBL" id="VYKJ01000007">
    <property type="protein sequence ID" value="KAA8999046.1"/>
    <property type="molecule type" value="Genomic_DNA"/>
</dbReference>
<evidence type="ECO:0000313" key="4">
    <source>
        <dbReference type="Proteomes" id="UP000335415"/>
    </source>
</evidence>
<dbReference type="InterPro" id="IPR043143">
    <property type="entry name" value="Mal/L-sulf/L-lact_DH-like_NADP"/>
</dbReference>
<dbReference type="NCBIfam" id="NF007504">
    <property type="entry name" value="PRK10098.1"/>
    <property type="match status" value="1"/>
</dbReference>
<evidence type="ECO:0000256" key="2">
    <source>
        <dbReference type="ARBA" id="ARBA00023002"/>
    </source>
</evidence>
<dbReference type="SUPFAM" id="SSF89733">
    <property type="entry name" value="L-sulfolactate dehydrogenase-like"/>
    <property type="match status" value="1"/>
</dbReference>
<dbReference type="InterPro" id="IPR036111">
    <property type="entry name" value="Mal/L-sulfo/L-lacto_DH-like_sf"/>
</dbReference>
<dbReference type="Gene3D" id="1.10.1530.10">
    <property type="match status" value="1"/>
</dbReference>
<dbReference type="PANTHER" id="PTHR11091:SF0">
    <property type="entry name" value="MALATE DEHYDROGENASE"/>
    <property type="match status" value="1"/>
</dbReference>
<evidence type="ECO:0000256" key="1">
    <source>
        <dbReference type="ARBA" id="ARBA00006056"/>
    </source>
</evidence>
<keyword evidence="2" id="KW-0560">Oxidoreductase</keyword>
<evidence type="ECO:0000313" key="3">
    <source>
        <dbReference type="EMBL" id="KAA8999046.1"/>
    </source>
</evidence>